<dbReference type="InterPro" id="IPR008906">
    <property type="entry name" value="HATC_C_dom"/>
</dbReference>
<accession>A0ABQ9II64</accession>
<keyword evidence="3" id="KW-1185">Reference proteome</keyword>
<dbReference type="Proteomes" id="UP001159363">
    <property type="component" value="Chromosome 1"/>
</dbReference>
<reference evidence="2 3" key="1">
    <citation type="submission" date="2023-02" db="EMBL/GenBank/DDBJ databases">
        <title>LHISI_Scaffold_Assembly.</title>
        <authorList>
            <person name="Stuart O.P."/>
            <person name="Cleave R."/>
            <person name="Magrath M.J.L."/>
            <person name="Mikheyev A.S."/>
        </authorList>
    </citation>
    <scope>NUCLEOTIDE SEQUENCE [LARGE SCALE GENOMIC DNA]</scope>
    <source>
        <strain evidence="2">Daus_M_001</strain>
        <tissue evidence="2">Leg muscle</tissue>
    </source>
</reference>
<dbReference type="PANTHER" id="PTHR45749:SF21">
    <property type="entry name" value="DUF4371 DOMAIN-CONTAINING PROTEIN"/>
    <property type="match status" value="1"/>
</dbReference>
<name>A0ABQ9II64_9NEOP</name>
<dbReference type="PANTHER" id="PTHR45749">
    <property type="match status" value="1"/>
</dbReference>
<organism evidence="2 3">
    <name type="scientific">Dryococelus australis</name>
    <dbReference type="NCBI Taxonomy" id="614101"/>
    <lineage>
        <taxon>Eukaryota</taxon>
        <taxon>Metazoa</taxon>
        <taxon>Ecdysozoa</taxon>
        <taxon>Arthropoda</taxon>
        <taxon>Hexapoda</taxon>
        <taxon>Insecta</taxon>
        <taxon>Pterygota</taxon>
        <taxon>Neoptera</taxon>
        <taxon>Polyneoptera</taxon>
        <taxon>Phasmatodea</taxon>
        <taxon>Verophasmatodea</taxon>
        <taxon>Anareolatae</taxon>
        <taxon>Phasmatidae</taxon>
        <taxon>Eurycanthinae</taxon>
        <taxon>Dryococelus</taxon>
    </lineage>
</organism>
<dbReference type="Pfam" id="PF05699">
    <property type="entry name" value="Dimer_Tnp_hAT"/>
    <property type="match status" value="1"/>
</dbReference>
<dbReference type="EMBL" id="JARBHB010000001">
    <property type="protein sequence ID" value="KAJ8896341.1"/>
    <property type="molecule type" value="Genomic_DNA"/>
</dbReference>
<evidence type="ECO:0000313" key="2">
    <source>
        <dbReference type="EMBL" id="KAJ8896341.1"/>
    </source>
</evidence>
<sequence>MEEKMDIYELEPPMFPRKRIIQENLEYSASSSENFNFTMPKHRFKAIYFETLDTFVGNLERFKLPGFERIPVTSATAECLFSLLKRLKSYLRSAMTQERLNHLAILHCYQDMVDKIDVKVLCREFYCNTYRVSVFEKAFE</sequence>
<protein>
    <recommendedName>
        <fullName evidence="1">HAT C-terminal dimerisation domain-containing protein</fullName>
    </recommendedName>
</protein>
<feature type="domain" description="HAT C-terminal dimerisation" evidence="1">
    <location>
        <begin position="70"/>
        <end position="111"/>
    </location>
</feature>
<comment type="caution">
    <text evidence="2">The sequence shown here is derived from an EMBL/GenBank/DDBJ whole genome shotgun (WGS) entry which is preliminary data.</text>
</comment>
<proteinExistence type="predicted"/>
<gene>
    <name evidence="2" type="ORF">PR048_001685</name>
</gene>
<evidence type="ECO:0000313" key="3">
    <source>
        <dbReference type="Proteomes" id="UP001159363"/>
    </source>
</evidence>
<evidence type="ECO:0000259" key="1">
    <source>
        <dbReference type="Pfam" id="PF05699"/>
    </source>
</evidence>